<dbReference type="GO" id="GO:0006508">
    <property type="term" value="P:proteolysis"/>
    <property type="evidence" value="ECO:0007669"/>
    <property type="project" value="InterPro"/>
</dbReference>
<dbReference type="EMBL" id="FZOC01000009">
    <property type="protein sequence ID" value="SNS23394.1"/>
    <property type="molecule type" value="Genomic_DNA"/>
</dbReference>
<feature type="domain" description="Caspase family p20" evidence="3">
    <location>
        <begin position="31"/>
        <end position="160"/>
    </location>
</feature>
<dbReference type="Proteomes" id="UP000198324">
    <property type="component" value="Unassembled WGS sequence"/>
</dbReference>
<gene>
    <name evidence="4" type="ORF">SAMN04488503_3275</name>
</gene>
<dbReference type="RefSeq" id="WP_179217082.1">
    <property type="nucleotide sequence ID" value="NZ_FZOC01000009.1"/>
</dbReference>
<dbReference type="Pfam" id="PF00656">
    <property type="entry name" value="Peptidase_C14"/>
    <property type="match status" value="1"/>
</dbReference>
<dbReference type="PROSITE" id="PS50208">
    <property type="entry name" value="CASPASE_P20"/>
    <property type="match status" value="1"/>
</dbReference>
<dbReference type="InterPro" id="IPR052039">
    <property type="entry name" value="Caspase-related_regulators"/>
</dbReference>
<reference evidence="4 5" key="1">
    <citation type="submission" date="2017-06" db="EMBL/GenBank/DDBJ databases">
        <authorList>
            <person name="Kim H.J."/>
            <person name="Triplett B.A."/>
        </authorList>
    </citation>
    <scope>NUCLEOTIDE SEQUENCE [LARGE SCALE GENOMIC DNA]</scope>
    <source>
        <strain evidence="4 5">DSM 13116</strain>
    </source>
</reference>
<evidence type="ECO:0000313" key="4">
    <source>
        <dbReference type="EMBL" id="SNS23394.1"/>
    </source>
</evidence>
<dbReference type="Gene3D" id="3.40.50.10610">
    <property type="entry name" value="ABC-type transport auxiliary lipoprotein component"/>
    <property type="match status" value="1"/>
</dbReference>
<evidence type="ECO:0000256" key="2">
    <source>
        <dbReference type="SAM" id="SignalP"/>
    </source>
</evidence>
<accession>A0A239CV33</accession>
<sequence length="574" mass="60896">MRIRPPLALVLAGVLTGLALLAAAPALADTQKRLALVIGNSAYESSPLKNPVNDATDMGSMLKNLGFEVISRLNANQKQMEDAIREFQGKLNKESMGLFFFAGHGMQVGGVNYLIPIGAKISQESDIKYESVDAGRVLDAMHNAGNPLNIVILDACRDNPFARSYRSSSKGLARMDAPTGTFIAYATAPGDTAADGEGRNGVFTKYMLEYMPTPNLEVDKVLKKVRVSVMRETSKRQVPWQSSSLTGDFFFRGGGETAGGAMDKAAAEEWARIEKERAEIAELKRQIERGQQQAQAAASRPAPDPAVSPAPAPARPAAQRQAKPPKLMLLVQEDCVNCPVKGMSMAENELLARLSALGYPLIDKAQLEAANQKGQVRLALSGDADAAKQLGAMFGARYVLVGKAAIQDAGEVMPGTNLRSIQTNIQLKIVSAQNGQVLGSTVQSAAAAHVSALNGAQKALAQASRATIDGYVAPTLTSLAMKDAAEGGQIRLFATGVGDMSAYASLLSALQKTSSVNEVATDRWNKQSGLLVLDVRYGGTGEDLAVAVDNTPLSGKRRIVVQDFAAGQVDVRIR</sequence>
<proteinExistence type="predicted"/>
<feature type="signal peptide" evidence="2">
    <location>
        <begin position="1"/>
        <end position="28"/>
    </location>
</feature>
<dbReference type="SUPFAM" id="SSF52129">
    <property type="entry name" value="Caspase-like"/>
    <property type="match status" value="1"/>
</dbReference>
<dbReference type="GO" id="GO:0004197">
    <property type="term" value="F:cysteine-type endopeptidase activity"/>
    <property type="evidence" value="ECO:0007669"/>
    <property type="project" value="InterPro"/>
</dbReference>
<feature type="compositionally biased region" description="Low complexity" evidence="1">
    <location>
        <begin position="291"/>
        <end position="301"/>
    </location>
</feature>
<dbReference type="InterPro" id="IPR011600">
    <property type="entry name" value="Pept_C14_caspase"/>
</dbReference>
<feature type="chain" id="PRO_5012760178" evidence="2">
    <location>
        <begin position="29"/>
        <end position="574"/>
    </location>
</feature>
<keyword evidence="2" id="KW-0732">Signal</keyword>
<name>A0A239CV33_9BACT</name>
<protein>
    <submittedName>
        <fullName evidence="4">Caspase domain-containing protein</fullName>
    </submittedName>
</protein>
<evidence type="ECO:0000256" key="1">
    <source>
        <dbReference type="SAM" id="MobiDB-lite"/>
    </source>
</evidence>
<evidence type="ECO:0000259" key="3">
    <source>
        <dbReference type="PROSITE" id="PS50208"/>
    </source>
</evidence>
<dbReference type="InterPro" id="IPR029030">
    <property type="entry name" value="Caspase-like_dom_sf"/>
</dbReference>
<keyword evidence="5" id="KW-1185">Reference proteome</keyword>
<dbReference type="InterPro" id="IPR001309">
    <property type="entry name" value="Pept_C14_p20"/>
</dbReference>
<organism evidence="4 5">
    <name type="scientific">Humidesulfovibrio mexicanus</name>
    <dbReference type="NCBI Taxonomy" id="147047"/>
    <lineage>
        <taxon>Bacteria</taxon>
        <taxon>Pseudomonadati</taxon>
        <taxon>Thermodesulfobacteriota</taxon>
        <taxon>Desulfovibrionia</taxon>
        <taxon>Desulfovibrionales</taxon>
        <taxon>Desulfovibrionaceae</taxon>
        <taxon>Humidesulfovibrio</taxon>
    </lineage>
</organism>
<feature type="compositionally biased region" description="Low complexity" evidence="1">
    <location>
        <begin position="315"/>
        <end position="324"/>
    </location>
</feature>
<dbReference type="AlphaFoldDB" id="A0A239CV33"/>
<feature type="region of interest" description="Disordered" evidence="1">
    <location>
        <begin position="287"/>
        <end position="324"/>
    </location>
</feature>
<dbReference type="Gene3D" id="3.40.50.1460">
    <property type="match status" value="1"/>
</dbReference>
<dbReference type="PANTHER" id="PTHR22576">
    <property type="entry name" value="MUCOSA ASSOCIATED LYMPHOID TISSUE LYMPHOMA TRANSLOCATION PROTEIN 1/PARACASPASE"/>
    <property type="match status" value="1"/>
</dbReference>
<dbReference type="PANTHER" id="PTHR22576:SF37">
    <property type="entry name" value="MUCOSA-ASSOCIATED LYMPHOID TISSUE LYMPHOMA TRANSLOCATION PROTEIN 1"/>
    <property type="match status" value="1"/>
</dbReference>
<feature type="compositionally biased region" description="Pro residues" evidence="1">
    <location>
        <begin position="302"/>
        <end position="314"/>
    </location>
</feature>
<evidence type="ECO:0000313" key="5">
    <source>
        <dbReference type="Proteomes" id="UP000198324"/>
    </source>
</evidence>